<name>A0A0D2H714_CLAB1</name>
<sequence length="296" mass="32972">MAETTSQTDTYLLQRGIQGSCRLTAQHYLLTQRAGGLLHPAIANEIRSKKDLAIADAGCGNGIWAIEIAEKHPLAEVIGIDVSDAQFPAPWTCPDNCCFHKLDLMQPVDEAYISCFDLINVRLLAGPLNGSDFTPIIDNLFRMLKPNGWIQWQDISSPGIRAYDSSESSDIMPHWRQPAAISTQFSAFVRSTEWLGQLPTFMKQRGFIDIEIYECLPKTTILRHETDDIGLVLIELSKARPRVEPDTAAKFKDAVAELLQEISEGRLFTVVLQTTIGRKPRGALTRTEAVRNTCSE</sequence>
<dbReference type="VEuPathDB" id="FungiDB:Z519_12720"/>
<dbReference type="Proteomes" id="UP000053789">
    <property type="component" value="Unassembled WGS sequence"/>
</dbReference>
<keyword evidence="3" id="KW-1185">Reference proteome</keyword>
<dbReference type="OrthoDB" id="417697at2759"/>
<dbReference type="InterPro" id="IPR029063">
    <property type="entry name" value="SAM-dependent_MTases_sf"/>
</dbReference>
<organism evidence="2 3">
    <name type="scientific">Cladophialophora bantiana (strain ATCC 10958 / CBS 173.52 / CDC B-1940 / NIH 8579)</name>
    <name type="common">Xylohypha bantiana</name>
    <dbReference type="NCBI Taxonomy" id="1442370"/>
    <lineage>
        <taxon>Eukaryota</taxon>
        <taxon>Fungi</taxon>
        <taxon>Dikarya</taxon>
        <taxon>Ascomycota</taxon>
        <taxon>Pezizomycotina</taxon>
        <taxon>Eurotiomycetes</taxon>
        <taxon>Chaetothyriomycetidae</taxon>
        <taxon>Chaetothyriales</taxon>
        <taxon>Herpotrichiellaceae</taxon>
        <taxon>Cladophialophora</taxon>
    </lineage>
</organism>
<proteinExistence type="predicted"/>
<dbReference type="Pfam" id="PF13847">
    <property type="entry name" value="Methyltransf_31"/>
    <property type="match status" value="1"/>
</dbReference>
<dbReference type="PANTHER" id="PTHR43591:SF110">
    <property type="entry name" value="RHODANESE DOMAIN-CONTAINING PROTEIN"/>
    <property type="match status" value="1"/>
</dbReference>
<dbReference type="CDD" id="cd02440">
    <property type="entry name" value="AdoMet_MTases"/>
    <property type="match status" value="1"/>
</dbReference>
<accession>A0A0D2H714</accession>
<gene>
    <name evidence="2" type="ORF">Z519_12720</name>
</gene>
<dbReference type="AlphaFoldDB" id="A0A0D2H714"/>
<dbReference type="SUPFAM" id="SSF53335">
    <property type="entry name" value="S-adenosyl-L-methionine-dependent methyltransferases"/>
    <property type="match status" value="1"/>
</dbReference>
<dbReference type="Gene3D" id="3.40.50.150">
    <property type="entry name" value="Vaccinia Virus protein VP39"/>
    <property type="match status" value="1"/>
</dbReference>
<dbReference type="HOGENOM" id="CLU_010595_9_1_1"/>
<evidence type="ECO:0000313" key="3">
    <source>
        <dbReference type="Proteomes" id="UP000053789"/>
    </source>
</evidence>
<reference evidence="2" key="1">
    <citation type="submission" date="2015-01" db="EMBL/GenBank/DDBJ databases">
        <title>The Genome Sequence of Cladophialophora bantiana CBS 173.52.</title>
        <authorList>
            <consortium name="The Broad Institute Genomics Platform"/>
            <person name="Cuomo C."/>
            <person name="de Hoog S."/>
            <person name="Gorbushina A."/>
            <person name="Stielow B."/>
            <person name="Teixiera M."/>
            <person name="Abouelleil A."/>
            <person name="Chapman S.B."/>
            <person name="Priest M."/>
            <person name="Young S.K."/>
            <person name="Wortman J."/>
            <person name="Nusbaum C."/>
            <person name="Birren B."/>
        </authorList>
    </citation>
    <scope>NUCLEOTIDE SEQUENCE [LARGE SCALE GENOMIC DNA]</scope>
    <source>
        <strain evidence="2">CBS 173.52</strain>
    </source>
</reference>
<dbReference type="EMBL" id="KN847013">
    <property type="protein sequence ID" value="KIW86665.1"/>
    <property type="molecule type" value="Genomic_DNA"/>
</dbReference>
<dbReference type="InterPro" id="IPR025714">
    <property type="entry name" value="Methyltranfer_dom"/>
</dbReference>
<feature type="domain" description="Methyltransferase" evidence="1">
    <location>
        <begin position="49"/>
        <end position="156"/>
    </location>
</feature>
<evidence type="ECO:0000313" key="2">
    <source>
        <dbReference type="EMBL" id="KIW86665.1"/>
    </source>
</evidence>
<dbReference type="PANTHER" id="PTHR43591">
    <property type="entry name" value="METHYLTRANSFERASE"/>
    <property type="match status" value="1"/>
</dbReference>
<evidence type="ECO:0000259" key="1">
    <source>
        <dbReference type="Pfam" id="PF13847"/>
    </source>
</evidence>
<protein>
    <recommendedName>
        <fullName evidence="1">Methyltransferase domain-containing protein</fullName>
    </recommendedName>
</protein>
<dbReference type="GeneID" id="27705648"/>
<dbReference type="RefSeq" id="XP_016613334.1">
    <property type="nucleotide sequence ID" value="XM_016770425.1"/>
</dbReference>